<sequence>MPTADELLGNAVVDDLRACLGLELSVASFDSASLSTRMRLVRDALLSEMPSDYRDFEAALRAALPDSRFTGWMIWPVTEALAVRATAAGKPEFDSGLELLAELTSRLTGEFAIRTFLDADLDRTLATAQTWTTHPDPHVRRLASEGTRPFLPWARRVAALTARPYATRGILTALYRDESEYVRRSVANHLNDLSRTDPELVVEQASAWIADPDENTPKSVRHALRTLVKKGHPDALALLGFAAPVGVTVENLTVTPTTVVRGESVEFTFDLGNTSASNQSVAIDYVIHHVRANGTRSPKVFKLTTKSLPSGSRQQIVKSHSFRPITTRRYYPGEHLIEVQVNGHTLGSGLFLLD</sequence>
<accession>A0A239KIV9</accession>
<reference evidence="2" key="1">
    <citation type="submission" date="2017-06" db="EMBL/GenBank/DDBJ databases">
        <authorList>
            <person name="Varghese N."/>
            <person name="Submissions S."/>
        </authorList>
    </citation>
    <scope>NUCLEOTIDE SEQUENCE [LARGE SCALE GENOMIC DNA]</scope>
    <source>
        <strain evidence="2">JCM 23211</strain>
    </source>
</reference>
<evidence type="ECO:0000313" key="1">
    <source>
        <dbReference type="EMBL" id="SNT18307.1"/>
    </source>
</evidence>
<dbReference type="Gene3D" id="1.25.40.290">
    <property type="entry name" value="ARM repeat domains"/>
    <property type="match status" value="1"/>
</dbReference>
<dbReference type="Pfam" id="PF08713">
    <property type="entry name" value="DNA_alkylation"/>
    <property type="match status" value="1"/>
</dbReference>
<dbReference type="AlphaFoldDB" id="A0A239KIV9"/>
<proteinExistence type="predicted"/>
<name>A0A239KIV9_9NOCA</name>
<dbReference type="Proteomes" id="UP000198327">
    <property type="component" value="Unassembled WGS sequence"/>
</dbReference>
<keyword evidence="2" id="KW-1185">Reference proteome</keyword>
<dbReference type="InterPro" id="IPR016024">
    <property type="entry name" value="ARM-type_fold"/>
</dbReference>
<protein>
    <submittedName>
        <fullName evidence="1">3-methyladenine DNA glycosylase AlkC</fullName>
    </submittedName>
</protein>
<dbReference type="EMBL" id="FZOW01000010">
    <property type="protein sequence ID" value="SNT18307.1"/>
    <property type="molecule type" value="Genomic_DNA"/>
</dbReference>
<dbReference type="SUPFAM" id="SSF48371">
    <property type="entry name" value="ARM repeat"/>
    <property type="match status" value="1"/>
</dbReference>
<evidence type="ECO:0000313" key="2">
    <source>
        <dbReference type="Proteomes" id="UP000198327"/>
    </source>
</evidence>
<dbReference type="InterPro" id="IPR014825">
    <property type="entry name" value="DNA_alkylation"/>
</dbReference>
<organism evidence="1 2">
    <name type="scientific">Rhodococcoides kyotonense</name>
    <dbReference type="NCBI Taxonomy" id="398843"/>
    <lineage>
        <taxon>Bacteria</taxon>
        <taxon>Bacillati</taxon>
        <taxon>Actinomycetota</taxon>
        <taxon>Actinomycetes</taxon>
        <taxon>Mycobacteriales</taxon>
        <taxon>Nocardiaceae</taxon>
        <taxon>Rhodococcoides</taxon>
    </lineage>
</organism>
<dbReference type="OrthoDB" id="9797162at2"/>
<dbReference type="RefSeq" id="WP_089248701.1">
    <property type="nucleotide sequence ID" value="NZ_FZOW01000010.1"/>
</dbReference>
<gene>
    <name evidence="1" type="ORF">SAMN05421642_110220</name>
</gene>